<accession>A0A9D7PSR2</accession>
<sequence length="144" mass="16483">MTSTEQLQNLAAIRKLKTEPPDVREFNGLLLAAKRMLPDAELEQLSPHSRFQLAYDAAHSLALAALRWHGYRASDRYIVFQTLPHTLNFPQGKWRLLDNCHQKRNVALYEGAFQEDERLISELIGVTKDLLVEVEKLPPISSTF</sequence>
<evidence type="ECO:0000313" key="1">
    <source>
        <dbReference type="EMBL" id="MBK8524099.1"/>
    </source>
</evidence>
<reference evidence="1" key="1">
    <citation type="submission" date="2020-10" db="EMBL/GenBank/DDBJ databases">
        <title>Connecting structure to function with the recovery of over 1000 high-quality activated sludge metagenome-assembled genomes encoding full-length rRNA genes using long-read sequencing.</title>
        <authorList>
            <person name="Singleton C.M."/>
            <person name="Petriglieri F."/>
            <person name="Kristensen J.M."/>
            <person name="Kirkegaard R.H."/>
            <person name="Michaelsen T.Y."/>
            <person name="Andersen M.H."/>
            <person name="Karst S.M."/>
            <person name="Dueholm M.S."/>
            <person name="Nielsen P.H."/>
            <person name="Albertsen M."/>
        </authorList>
    </citation>
    <scope>NUCLEOTIDE SEQUENCE</scope>
    <source>
        <strain evidence="1">Hirt_18-Q3-R61-65_BATAC.395</strain>
    </source>
</reference>
<dbReference type="AlphaFoldDB" id="A0A9D7PSR2"/>
<name>A0A9D7PSR2_9PROT</name>
<organism evidence="1 2">
    <name type="scientific">Candidatus Proximibacter danicus</name>
    <dbReference type="NCBI Taxonomy" id="2954365"/>
    <lineage>
        <taxon>Bacteria</taxon>
        <taxon>Pseudomonadati</taxon>
        <taxon>Pseudomonadota</taxon>
        <taxon>Betaproteobacteria</taxon>
        <taxon>Candidatus Proximibacter</taxon>
    </lineage>
</organism>
<comment type="caution">
    <text evidence="1">The sequence shown here is derived from an EMBL/GenBank/DDBJ whole genome shotgun (WGS) entry which is preliminary data.</text>
</comment>
<evidence type="ECO:0008006" key="3">
    <source>
        <dbReference type="Google" id="ProtNLM"/>
    </source>
</evidence>
<protein>
    <recommendedName>
        <fullName evidence="3">SAV-6107-like HEPN domain-containing protein</fullName>
    </recommendedName>
</protein>
<gene>
    <name evidence="1" type="ORF">IPL58_08175</name>
</gene>
<evidence type="ECO:0000313" key="2">
    <source>
        <dbReference type="Proteomes" id="UP000886689"/>
    </source>
</evidence>
<dbReference type="Proteomes" id="UP000886689">
    <property type="component" value="Unassembled WGS sequence"/>
</dbReference>
<dbReference type="EMBL" id="JADJUC010000006">
    <property type="protein sequence ID" value="MBK8524099.1"/>
    <property type="molecule type" value="Genomic_DNA"/>
</dbReference>
<proteinExistence type="predicted"/>